<sequence>MEVQYPISIDWSKEEVIKVVTFFQLIEKAYDTGVNKGELVSAYHEFKDVVPSKSEEKQMFKQFDRETGYSTYHAVKEARETERDKVIMNK</sequence>
<comment type="similarity">
    <text evidence="1">Belongs to the UPF0223 family.</text>
</comment>
<dbReference type="EMBL" id="SWFM01000001">
    <property type="protein sequence ID" value="TKD71807.1"/>
    <property type="molecule type" value="Genomic_DNA"/>
</dbReference>
<dbReference type="RefSeq" id="WP_136945662.1">
    <property type="nucleotide sequence ID" value="NZ_SWFM01000001.1"/>
</dbReference>
<dbReference type="PIRSF" id="PIRSF037260">
    <property type="entry name" value="UPF0223"/>
    <property type="match status" value="1"/>
</dbReference>
<dbReference type="AlphaFoldDB" id="A0A4U1MLL6"/>
<dbReference type="SUPFAM" id="SSF158504">
    <property type="entry name" value="BH2638-like"/>
    <property type="match status" value="1"/>
</dbReference>
<proteinExistence type="inferred from homology"/>
<reference evidence="2 3" key="1">
    <citation type="submission" date="2019-04" db="EMBL/GenBank/DDBJ databases">
        <title>Genome sequence of Bacillus hwajinpoensis strain Y2.</title>
        <authorList>
            <person name="Fair J.L."/>
            <person name="Maclea K.S."/>
        </authorList>
    </citation>
    <scope>NUCLEOTIDE SEQUENCE [LARGE SCALE GENOMIC DNA]</scope>
    <source>
        <strain evidence="2 3">Y2</strain>
    </source>
</reference>
<evidence type="ECO:0000256" key="1">
    <source>
        <dbReference type="HAMAP-Rule" id="MF_01041"/>
    </source>
</evidence>
<gene>
    <name evidence="2" type="ORF">FBF83_03120</name>
</gene>
<dbReference type="HAMAP" id="MF_01041">
    <property type="entry name" value="UPF0223"/>
    <property type="match status" value="1"/>
</dbReference>
<accession>A0A4U1MLL6</accession>
<dbReference type="Proteomes" id="UP000310541">
    <property type="component" value="Unassembled WGS sequence"/>
</dbReference>
<dbReference type="Pfam" id="PF05256">
    <property type="entry name" value="UPF0223"/>
    <property type="match status" value="1"/>
</dbReference>
<name>A0A4U1MLL6_9BACL</name>
<dbReference type="Gene3D" id="1.10.220.80">
    <property type="entry name" value="BH2638-like"/>
    <property type="match status" value="1"/>
</dbReference>
<comment type="caution">
    <text evidence="2">The sequence shown here is derived from an EMBL/GenBank/DDBJ whole genome shotgun (WGS) entry which is preliminary data.</text>
</comment>
<organism evidence="2 3">
    <name type="scientific">Guptibacillus hwajinpoensis</name>
    <dbReference type="NCBI Taxonomy" id="208199"/>
    <lineage>
        <taxon>Bacteria</taxon>
        <taxon>Bacillati</taxon>
        <taxon>Bacillota</taxon>
        <taxon>Bacilli</taxon>
        <taxon>Bacillales</taxon>
        <taxon>Guptibacillaceae</taxon>
        <taxon>Guptibacillus</taxon>
    </lineage>
</organism>
<dbReference type="OrthoDB" id="1649074at2"/>
<protein>
    <recommendedName>
        <fullName evidence="1">UPF0223 protein FBF83_03120</fullName>
    </recommendedName>
</protein>
<dbReference type="NCBIfam" id="NF003353">
    <property type="entry name" value="PRK04387.1"/>
    <property type="match status" value="1"/>
</dbReference>
<dbReference type="InterPro" id="IPR023324">
    <property type="entry name" value="BH2638-like_sf"/>
</dbReference>
<evidence type="ECO:0000313" key="2">
    <source>
        <dbReference type="EMBL" id="TKD71807.1"/>
    </source>
</evidence>
<dbReference type="InterPro" id="IPR007920">
    <property type="entry name" value="UPF0223"/>
</dbReference>
<evidence type="ECO:0000313" key="3">
    <source>
        <dbReference type="Proteomes" id="UP000310541"/>
    </source>
</evidence>